<accession>A0ABQ4F0X7</accession>
<dbReference type="Proteomes" id="UP000621500">
    <property type="component" value="Unassembled WGS sequence"/>
</dbReference>
<feature type="region of interest" description="Disordered" evidence="1">
    <location>
        <begin position="44"/>
        <end position="65"/>
    </location>
</feature>
<gene>
    <name evidence="2" type="ORF">Pma05_71400</name>
</gene>
<name>A0ABQ4F0X7_9ACTN</name>
<dbReference type="EMBL" id="BONX01000054">
    <property type="protein sequence ID" value="GIH00568.1"/>
    <property type="molecule type" value="Genomic_DNA"/>
</dbReference>
<organism evidence="2 3">
    <name type="scientific">Plantactinospora mayteni</name>
    <dbReference type="NCBI Taxonomy" id="566021"/>
    <lineage>
        <taxon>Bacteria</taxon>
        <taxon>Bacillati</taxon>
        <taxon>Actinomycetota</taxon>
        <taxon>Actinomycetes</taxon>
        <taxon>Micromonosporales</taxon>
        <taxon>Micromonosporaceae</taxon>
        <taxon>Plantactinospora</taxon>
    </lineage>
</organism>
<protein>
    <submittedName>
        <fullName evidence="2">Uncharacterized protein</fullName>
    </submittedName>
</protein>
<evidence type="ECO:0000313" key="3">
    <source>
        <dbReference type="Proteomes" id="UP000621500"/>
    </source>
</evidence>
<keyword evidence="3" id="KW-1185">Reference proteome</keyword>
<sequence length="123" mass="13149">MVVEKAGTNAVSAATSAAAVHRRGMGRRLGSSITVSGSSRWAGGELWRGGRRGHDHASGTHPMFGDEVTKATSEKQERILGSLPWSPVHDALGSRFRPGLPARWPGRQYAVITVLVLCPHEPT</sequence>
<proteinExistence type="predicted"/>
<comment type="caution">
    <text evidence="2">The sequence shown here is derived from an EMBL/GenBank/DDBJ whole genome shotgun (WGS) entry which is preliminary data.</text>
</comment>
<evidence type="ECO:0000256" key="1">
    <source>
        <dbReference type="SAM" id="MobiDB-lite"/>
    </source>
</evidence>
<evidence type="ECO:0000313" key="2">
    <source>
        <dbReference type="EMBL" id="GIH00568.1"/>
    </source>
</evidence>
<reference evidence="2 3" key="1">
    <citation type="submission" date="2021-01" db="EMBL/GenBank/DDBJ databases">
        <title>Whole genome shotgun sequence of Plantactinospora mayteni NBRC 109088.</title>
        <authorList>
            <person name="Komaki H."/>
            <person name="Tamura T."/>
        </authorList>
    </citation>
    <scope>NUCLEOTIDE SEQUENCE [LARGE SCALE GENOMIC DNA]</scope>
    <source>
        <strain evidence="2 3">NBRC 109088</strain>
    </source>
</reference>